<organism evidence="1">
    <name type="scientific">uncultured Woeseiaceae bacterium</name>
    <dbReference type="NCBI Taxonomy" id="1983305"/>
    <lineage>
        <taxon>Bacteria</taxon>
        <taxon>Pseudomonadati</taxon>
        <taxon>Pseudomonadota</taxon>
        <taxon>Gammaproteobacteria</taxon>
        <taxon>Woeseiales</taxon>
        <taxon>Woeseiaceae</taxon>
        <taxon>environmental samples</taxon>
    </lineage>
</organism>
<protein>
    <submittedName>
        <fullName evidence="1">Uncharacterized protein</fullName>
    </submittedName>
</protein>
<name>A0A7D9D182_9GAMM</name>
<reference evidence="1" key="1">
    <citation type="submission" date="2019-07" db="EMBL/GenBank/DDBJ databases">
        <authorList>
            <person name="Weber M."/>
            <person name="Kostadinov I."/>
            <person name="Kostadinov D I."/>
        </authorList>
    </citation>
    <scope>NUCLEOTIDE SEQUENCE</scope>
    <source>
        <strain evidence="1">Gfbio:sag-sample-m06:053724c1-46a9-4a36-b237-ea2bf867836b</strain>
    </source>
</reference>
<gene>
    <name evidence="1" type="ORF">JTBM06_V1_10018</name>
</gene>
<evidence type="ECO:0000313" key="1">
    <source>
        <dbReference type="EMBL" id="VUX55296.1"/>
    </source>
</evidence>
<proteinExistence type="predicted"/>
<dbReference type="AlphaFoldDB" id="A0A7D9D182"/>
<sequence length="348" mass="37758">MTADGSEGVILWGEDPGFTSHHLVQRQDFTVDTNGDLILAGDPVKLLPLAGEEVPPEDRLTYHSMDIWGDATHDSLYLAIYRHHFVNSVDETIVEVLIYNLNDMTDVREIYLTAQNAGEWDCPDPSVAPFPQFVPTCYGVQGIRFNPSGTRLYIQDNIFDRQDQRWDAALRIDIDRVDAMGVDKVLTDWTFSTPELVYAWGFGAGGAGGDGDVDLSGILARPDNDPSVLPSPELIAVRYLDIGGDAASGVGAILDADQCAADYAPLADGTLEAPVDLWRGCLETSTFFAAFNRGGGDSWQTPDALITSTQNRSVDPLVDDLYRRYVAGPLAGTEQLLIENAGGADTGL</sequence>
<dbReference type="EMBL" id="LR633967">
    <property type="protein sequence ID" value="VUX55296.1"/>
    <property type="molecule type" value="Genomic_DNA"/>
</dbReference>
<accession>A0A7D9D182</accession>